<protein>
    <recommendedName>
        <fullName evidence="7">ABC3 transporter permease C-terminal domain-containing protein</fullName>
    </recommendedName>
</protein>
<evidence type="ECO:0000256" key="5">
    <source>
        <dbReference type="ARBA" id="ARBA00023136"/>
    </source>
</evidence>
<dbReference type="Pfam" id="PF02687">
    <property type="entry name" value="FtsX"/>
    <property type="match status" value="1"/>
</dbReference>
<dbReference type="GO" id="GO:0022857">
    <property type="term" value="F:transmembrane transporter activity"/>
    <property type="evidence" value="ECO:0007669"/>
    <property type="project" value="TreeGrafter"/>
</dbReference>
<gene>
    <name evidence="8" type="ordered locus">Swoo_2023</name>
</gene>
<feature type="transmembrane region" description="Helical" evidence="6">
    <location>
        <begin position="24"/>
        <end position="47"/>
    </location>
</feature>
<evidence type="ECO:0000256" key="4">
    <source>
        <dbReference type="ARBA" id="ARBA00022989"/>
    </source>
</evidence>
<evidence type="ECO:0000256" key="2">
    <source>
        <dbReference type="ARBA" id="ARBA00022475"/>
    </source>
</evidence>
<feature type="transmembrane region" description="Helical" evidence="6">
    <location>
        <begin position="304"/>
        <end position="333"/>
    </location>
</feature>
<evidence type="ECO:0000256" key="1">
    <source>
        <dbReference type="ARBA" id="ARBA00004651"/>
    </source>
</evidence>
<reference evidence="8 9" key="1">
    <citation type="submission" date="2008-02" db="EMBL/GenBank/DDBJ databases">
        <title>Complete sequence of Shewanella woodyi ATCC 51908.</title>
        <authorList>
            <consortium name="US DOE Joint Genome Institute"/>
            <person name="Copeland A."/>
            <person name="Lucas S."/>
            <person name="Lapidus A."/>
            <person name="Glavina del Rio T."/>
            <person name="Dalin E."/>
            <person name="Tice H."/>
            <person name="Bruce D."/>
            <person name="Goodwin L."/>
            <person name="Pitluck S."/>
            <person name="Sims D."/>
            <person name="Brettin T."/>
            <person name="Detter J.C."/>
            <person name="Han C."/>
            <person name="Kuske C.R."/>
            <person name="Schmutz J."/>
            <person name="Larimer F."/>
            <person name="Land M."/>
            <person name="Hauser L."/>
            <person name="Kyrpides N."/>
            <person name="Lykidis A."/>
            <person name="Zhao J.-S."/>
            <person name="Richardson P."/>
        </authorList>
    </citation>
    <scope>NUCLEOTIDE SEQUENCE [LARGE SCALE GENOMIC DNA]</scope>
    <source>
        <strain evidence="9">ATCC 51908 / MS32</strain>
    </source>
</reference>
<evidence type="ECO:0000313" key="9">
    <source>
        <dbReference type="Proteomes" id="UP000002168"/>
    </source>
</evidence>
<keyword evidence="3 6" id="KW-0812">Transmembrane</keyword>
<dbReference type="RefSeq" id="WP_012324653.1">
    <property type="nucleotide sequence ID" value="NC_010506.1"/>
</dbReference>
<dbReference type="PANTHER" id="PTHR30572:SF15">
    <property type="entry name" value="ABC TRANSPORTER PERMEASE"/>
    <property type="match status" value="1"/>
</dbReference>
<dbReference type="eggNOG" id="COG0577">
    <property type="taxonomic scope" value="Bacteria"/>
</dbReference>
<organism evidence="8 9">
    <name type="scientific">Shewanella woodyi (strain ATCC 51908 / MS32)</name>
    <dbReference type="NCBI Taxonomy" id="392500"/>
    <lineage>
        <taxon>Bacteria</taxon>
        <taxon>Pseudomonadati</taxon>
        <taxon>Pseudomonadota</taxon>
        <taxon>Gammaproteobacteria</taxon>
        <taxon>Alteromonadales</taxon>
        <taxon>Shewanellaceae</taxon>
        <taxon>Shewanella</taxon>
    </lineage>
</organism>
<keyword evidence="4 6" id="KW-1133">Transmembrane helix</keyword>
<keyword evidence="9" id="KW-1185">Reference proteome</keyword>
<dbReference type="GO" id="GO:0005886">
    <property type="term" value="C:plasma membrane"/>
    <property type="evidence" value="ECO:0007669"/>
    <property type="project" value="UniProtKB-SubCell"/>
</dbReference>
<dbReference type="AlphaFoldDB" id="B1KRA0"/>
<evidence type="ECO:0000256" key="6">
    <source>
        <dbReference type="SAM" id="Phobius"/>
    </source>
</evidence>
<keyword evidence="2" id="KW-1003">Cell membrane</keyword>
<evidence type="ECO:0000313" key="8">
    <source>
        <dbReference type="EMBL" id="ACA86307.1"/>
    </source>
</evidence>
<dbReference type="InterPro" id="IPR003838">
    <property type="entry name" value="ABC3_permease_C"/>
</dbReference>
<name>B1KRA0_SHEWM</name>
<evidence type="ECO:0000256" key="3">
    <source>
        <dbReference type="ARBA" id="ARBA00022692"/>
    </source>
</evidence>
<evidence type="ECO:0000259" key="7">
    <source>
        <dbReference type="Pfam" id="PF02687"/>
    </source>
</evidence>
<dbReference type="Proteomes" id="UP000002168">
    <property type="component" value="Chromosome"/>
</dbReference>
<accession>B1KRA0</accession>
<dbReference type="InterPro" id="IPR050250">
    <property type="entry name" value="Macrolide_Exporter_MacB"/>
</dbReference>
<sequence length="395" mass="42377" precursor="true">MSSQTIKVIWINIISLPTRLRSSIVAIVGSAGVVAVLVTVLAMAQGFEDALKAPNQSNLFVILKGGATTELVSNITSRSALKLRQHSGIEKANTVSQFSSQLLVAISVPMIGRDADANVSLRGVDQSAYKLHHIHLLKGTLPTTGKREVIVGQRAAEQFEGLQVGSLIGSGTNSWKVVGIFDSQGSIHETEIIADVTMVQNAFQRGNTYSSVHGKLSVSAGASIEQIQTLVENDPELDLVLFKADDYYANQSESLSVFIKSIGYSTAFIMAIGAIFASLNTMYGSVSSRKREFGILRALGYSKLSIAISVFFESALLSLLGGLLGCVVVYLILNNYAVSTFNMLSFSQVAFSFSVTKETMFEGLKWALIIGSLGGCLPALQVSKLTVAETMRKHH</sequence>
<feature type="transmembrane region" description="Helical" evidence="6">
    <location>
        <begin position="262"/>
        <end position="283"/>
    </location>
</feature>
<dbReference type="PANTHER" id="PTHR30572">
    <property type="entry name" value="MEMBRANE COMPONENT OF TRANSPORTER-RELATED"/>
    <property type="match status" value="1"/>
</dbReference>
<dbReference type="KEGG" id="swd:Swoo_2023"/>
<dbReference type="EMBL" id="CP000961">
    <property type="protein sequence ID" value="ACA86307.1"/>
    <property type="molecule type" value="Genomic_DNA"/>
</dbReference>
<feature type="domain" description="ABC3 transporter permease C-terminal" evidence="7">
    <location>
        <begin position="266"/>
        <end position="386"/>
    </location>
</feature>
<keyword evidence="5 6" id="KW-0472">Membrane</keyword>
<dbReference type="STRING" id="392500.Swoo_2023"/>
<proteinExistence type="predicted"/>
<dbReference type="HOGENOM" id="CLU_000604_8_8_6"/>
<comment type="subcellular location">
    <subcellularLocation>
        <location evidence="1">Cell membrane</location>
        <topology evidence="1">Multi-pass membrane protein</topology>
    </subcellularLocation>
</comment>